<keyword evidence="5" id="KW-0028">Amino-acid biosynthesis</keyword>
<dbReference type="NCBIfam" id="TIGR01048">
    <property type="entry name" value="lysA"/>
    <property type="match status" value="1"/>
</dbReference>
<evidence type="ECO:0000259" key="9">
    <source>
        <dbReference type="Pfam" id="PF02784"/>
    </source>
</evidence>
<feature type="active site" description="Proton donor" evidence="7">
    <location>
        <position position="353"/>
    </location>
</feature>
<feature type="binding site" evidence="5">
    <location>
        <position position="382"/>
    </location>
    <ligand>
        <name>pyridoxal 5'-phosphate</name>
        <dbReference type="ChEBI" id="CHEBI:597326"/>
    </ligand>
</feature>
<evidence type="ECO:0000256" key="6">
    <source>
        <dbReference type="NCBIfam" id="TIGR01048"/>
    </source>
</evidence>
<accession>A0AAV3T462</accession>
<feature type="binding site" evidence="5">
    <location>
        <position position="382"/>
    </location>
    <ligand>
        <name>substrate</name>
    </ligand>
</feature>
<comment type="similarity">
    <text evidence="5">Belongs to the Orn/Lys/Arg decarboxylase class-II family. LysA subfamily.</text>
</comment>
<dbReference type="GO" id="GO:0008836">
    <property type="term" value="F:diaminopimelate decarboxylase activity"/>
    <property type="evidence" value="ECO:0007669"/>
    <property type="project" value="UniProtKB-UniRule"/>
</dbReference>
<feature type="modified residue" description="N6-(pyridoxal phosphate)lysine" evidence="5 7">
    <location>
        <position position="70"/>
    </location>
</feature>
<gene>
    <name evidence="5 10" type="primary">lysA</name>
    <name evidence="10" type="ORF">GCM10009020_02900</name>
</gene>
<feature type="binding site" evidence="5">
    <location>
        <position position="321"/>
    </location>
    <ligand>
        <name>substrate</name>
    </ligand>
</feature>
<evidence type="ECO:0000256" key="8">
    <source>
        <dbReference type="RuleBase" id="RU003738"/>
    </source>
</evidence>
<comment type="pathway">
    <text evidence="5 8">Amino-acid biosynthesis; L-lysine biosynthesis via DAP pathway; L-lysine from DL-2,6-diaminopimelate: step 1/1.</text>
</comment>
<comment type="function">
    <text evidence="5">Specifically catalyzes the decarboxylation of meso-diaminopimelate (meso-DAP) to L-lysine.</text>
</comment>
<dbReference type="EMBL" id="BAAADV010000001">
    <property type="protein sequence ID" value="GAA0661981.1"/>
    <property type="molecule type" value="Genomic_DNA"/>
</dbReference>
<evidence type="ECO:0000256" key="1">
    <source>
        <dbReference type="ARBA" id="ARBA00001933"/>
    </source>
</evidence>
<reference evidence="10 11" key="1">
    <citation type="journal article" date="2019" name="Int. J. Syst. Evol. Microbiol.">
        <title>The Global Catalogue of Microorganisms (GCM) 10K type strain sequencing project: providing services to taxonomists for standard genome sequencing and annotation.</title>
        <authorList>
            <consortium name="The Broad Institute Genomics Platform"/>
            <consortium name="The Broad Institute Genome Sequencing Center for Infectious Disease"/>
            <person name="Wu L."/>
            <person name="Ma J."/>
        </authorList>
    </citation>
    <scope>NUCLEOTIDE SEQUENCE [LARGE SCALE GENOMIC DNA]</scope>
    <source>
        <strain evidence="10 11">JCM 16328</strain>
    </source>
</reference>
<feature type="binding site" evidence="5">
    <location>
        <position position="285"/>
    </location>
    <ligand>
        <name>substrate</name>
    </ligand>
</feature>
<comment type="cofactor">
    <cofactor evidence="1 5 7 8">
        <name>pyridoxal 5'-phosphate</name>
        <dbReference type="ChEBI" id="CHEBI:597326"/>
    </cofactor>
</comment>
<dbReference type="CDD" id="cd06828">
    <property type="entry name" value="PLPDE_III_DapDC"/>
    <property type="match status" value="1"/>
</dbReference>
<evidence type="ECO:0000256" key="2">
    <source>
        <dbReference type="ARBA" id="ARBA00022793"/>
    </source>
</evidence>
<name>A0AAV3T462_9EURY</name>
<feature type="domain" description="Orn/DAP/Arg decarboxylase 2 N-terminal" evidence="9">
    <location>
        <begin position="47"/>
        <end position="289"/>
    </location>
</feature>
<dbReference type="RefSeq" id="WP_343772041.1">
    <property type="nucleotide sequence ID" value="NZ_BAAADV010000001.1"/>
</dbReference>
<dbReference type="PANTHER" id="PTHR43727">
    <property type="entry name" value="DIAMINOPIMELATE DECARBOXYLASE"/>
    <property type="match status" value="1"/>
</dbReference>
<feature type="binding site" evidence="5">
    <location>
        <begin position="282"/>
        <end position="285"/>
    </location>
    <ligand>
        <name>pyridoxal 5'-phosphate</name>
        <dbReference type="ChEBI" id="CHEBI:597326"/>
    </ligand>
</feature>
<feature type="binding site" evidence="5">
    <location>
        <position position="325"/>
    </location>
    <ligand>
        <name>substrate</name>
    </ligand>
</feature>
<evidence type="ECO:0000256" key="7">
    <source>
        <dbReference type="PIRSR" id="PIRSR600183-50"/>
    </source>
</evidence>
<dbReference type="Pfam" id="PF02784">
    <property type="entry name" value="Orn_Arg_deC_N"/>
    <property type="match status" value="1"/>
</dbReference>
<dbReference type="Gene3D" id="3.20.20.10">
    <property type="entry name" value="Alanine racemase"/>
    <property type="match status" value="1"/>
</dbReference>
<dbReference type="InterPro" id="IPR022653">
    <property type="entry name" value="De-COase2_pyr-phos_BS"/>
</dbReference>
<dbReference type="PROSITE" id="PS00878">
    <property type="entry name" value="ODR_DC_2_1"/>
    <property type="match status" value="1"/>
</dbReference>
<dbReference type="EC" id="4.1.1.20" evidence="5 6"/>
<dbReference type="PANTHER" id="PTHR43727:SF2">
    <property type="entry name" value="GROUP IV DECARBOXYLASE"/>
    <property type="match status" value="1"/>
</dbReference>
<dbReference type="HAMAP" id="MF_02120">
    <property type="entry name" value="LysA"/>
    <property type="match status" value="1"/>
</dbReference>
<keyword evidence="2 5" id="KW-0210">Decarboxylase</keyword>
<keyword evidence="3 5" id="KW-0663">Pyridoxal phosphate</keyword>
<organism evidence="10 11">
    <name type="scientific">Natronoarchaeum mannanilyticum</name>
    <dbReference type="NCBI Taxonomy" id="926360"/>
    <lineage>
        <taxon>Archaea</taxon>
        <taxon>Methanobacteriati</taxon>
        <taxon>Methanobacteriota</taxon>
        <taxon>Stenosarchaea group</taxon>
        <taxon>Halobacteria</taxon>
        <taxon>Halobacteriales</taxon>
        <taxon>Natronoarchaeaceae</taxon>
    </lineage>
</organism>
<keyword evidence="11" id="KW-1185">Reference proteome</keyword>
<comment type="caution">
    <text evidence="10">The sequence shown here is derived from an EMBL/GenBank/DDBJ whole genome shotgun (WGS) entry which is preliminary data.</text>
</comment>
<keyword evidence="4 5" id="KW-0456">Lyase</keyword>
<dbReference type="InterPro" id="IPR000183">
    <property type="entry name" value="Orn/DAP/Arg_de-COase"/>
</dbReference>
<evidence type="ECO:0000256" key="3">
    <source>
        <dbReference type="ARBA" id="ARBA00022898"/>
    </source>
</evidence>
<dbReference type="AlphaFoldDB" id="A0AAV3T462"/>
<dbReference type="InterPro" id="IPR022644">
    <property type="entry name" value="De-COase2_N"/>
</dbReference>
<dbReference type="SUPFAM" id="SSF51419">
    <property type="entry name" value="PLP-binding barrel"/>
    <property type="match status" value="1"/>
</dbReference>
<dbReference type="GO" id="GO:0009089">
    <property type="term" value="P:lysine biosynthetic process via diaminopimelate"/>
    <property type="evidence" value="ECO:0007669"/>
    <property type="project" value="UniProtKB-UniRule"/>
</dbReference>
<evidence type="ECO:0000313" key="11">
    <source>
        <dbReference type="Proteomes" id="UP001500420"/>
    </source>
</evidence>
<evidence type="ECO:0000313" key="10">
    <source>
        <dbReference type="EMBL" id="GAA0661981.1"/>
    </source>
</evidence>
<protein>
    <recommendedName>
        <fullName evidence="5 6">Diaminopimelate decarboxylase</fullName>
        <shortName evidence="5">DAP decarboxylase</shortName>
        <shortName evidence="5">DAPDC</shortName>
        <ecNumber evidence="5 6">4.1.1.20</ecNumber>
    </recommendedName>
</protein>
<sequence length="428" mass="46129">MSNDDGIETDCTMPENPEIRRLADWDDERLRRLVSEYASPLYVLDLHRVRENYRRLAAAFPDADVHYAAKANTARPVLRTVHSEGAGIECASAGETVRALDAGVPSERVQYTAVNPPTEDLDIVVGRWAEGDSDLTITIGAMDTLDRLEDRGYDGRLCVRVNPGVGAGHHEKVATGADAKFGVPYARAGEALAEADDRGFDVVGIHAHAGSGISGEDLDSHRELVSRMGDLARSAPVDLEFVDVGGGFGVPYREDEDPLDLDAVAEATREALGEVDATLVVEPGRYLVADAGVLLTDVNTVKETPDGRVIGVDAGMTTLLRPAMYDAYHPIRNVAPDAGDRPALAQTVTGPICESADVFCTDRSIAECRRGDALAIGNAGAYGYEMASQYNSRPRPATVVLSGEEEAVARRRETIADVTRLEREVEWL</sequence>
<dbReference type="PRINTS" id="PR01181">
    <property type="entry name" value="DAPDCRBXLASE"/>
</dbReference>
<dbReference type="GO" id="GO:0030170">
    <property type="term" value="F:pyridoxal phosphate binding"/>
    <property type="evidence" value="ECO:0007669"/>
    <property type="project" value="UniProtKB-UniRule"/>
</dbReference>
<dbReference type="InterPro" id="IPR022657">
    <property type="entry name" value="De-COase2_CS"/>
</dbReference>
<dbReference type="PRINTS" id="PR01179">
    <property type="entry name" value="ODADCRBXLASE"/>
</dbReference>
<dbReference type="Gene3D" id="2.40.37.10">
    <property type="entry name" value="Lyase, Ornithine Decarboxylase, Chain A, domain 1"/>
    <property type="match status" value="1"/>
</dbReference>
<feature type="binding site" evidence="5">
    <location>
        <position position="354"/>
    </location>
    <ligand>
        <name>substrate</name>
    </ligand>
</feature>
<evidence type="ECO:0000256" key="4">
    <source>
        <dbReference type="ARBA" id="ARBA00023239"/>
    </source>
</evidence>
<dbReference type="InterPro" id="IPR029066">
    <property type="entry name" value="PLP-binding_barrel"/>
</dbReference>
<comment type="catalytic activity">
    <reaction evidence="5 8">
        <text>meso-2,6-diaminopimelate + H(+) = L-lysine + CO2</text>
        <dbReference type="Rhea" id="RHEA:15101"/>
        <dbReference type="ChEBI" id="CHEBI:15378"/>
        <dbReference type="ChEBI" id="CHEBI:16526"/>
        <dbReference type="ChEBI" id="CHEBI:32551"/>
        <dbReference type="ChEBI" id="CHEBI:57791"/>
        <dbReference type="EC" id="4.1.1.20"/>
    </reaction>
</comment>
<dbReference type="SUPFAM" id="SSF50621">
    <property type="entry name" value="Alanine racemase C-terminal domain-like"/>
    <property type="match status" value="1"/>
</dbReference>
<dbReference type="InterPro" id="IPR009006">
    <property type="entry name" value="Ala_racemase/Decarboxylase_C"/>
</dbReference>
<dbReference type="PROSITE" id="PS00879">
    <property type="entry name" value="ODR_DC_2_2"/>
    <property type="match status" value="1"/>
</dbReference>
<feature type="binding site" evidence="5">
    <location>
        <position position="247"/>
    </location>
    <ligand>
        <name>pyridoxal 5'-phosphate</name>
        <dbReference type="ChEBI" id="CHEBI:597326"/>
    </ligand>
</feature>
<dbReference type="Proteomes" id="UP001500420">
    <property type="component" value="Unassembled WGS sequence"/>
</dbReference>
<keyword evidence="5 8" id="KW-0457">Lysine biosynthesis</keyword>
<dbReference type="InterPro" id="IPR002986">
    <property type="entry name" value="DAP_deCOOHase_LysA"/>
</dbReference>
<evidence type="ECO:0000256" key="5">
    <source>
        <dbReference type="HAMAP-Rule" id="MF_02120"/>
    </source>
</evidence>
<comment type="subunit">
    <text evidence="5">Homodimer.</text>
</comment>
<proteinExistence type="inferred from homology"/>